<dbReference type="EMBL" id="JASNQZ010000007">
    <property type="protein sequence ID" value="KAL0954809.1"/>
    <property type="molecule type" value="Genomic_DNA"/>
</dbReference>
<feature type="compositionally biased region" description="Basic and acidic residues" evidence="7">
    <location>
        <begin position="697"/>
        <end position="712"/>
    </location>
</feature>
<dbReference type="InterPro" id="IPR000014">
    <property type="entry name" value="PAS"/>
</dbReference>
<feature type="compositionally biased region" description="Pro residues" evidence="7">
    <location>
        <begin position="383"/>
        <end position="396"/>
    </location>
</feature>
<keyword evidence="2 6" id="KW-0863">Zinc-finger</keyword>
<sequence length="762" mass="81807">MSFLLYNDQSFMPKVGQTRCYWSLLDADLQFIYLDPVLATHLDDQAESLLGKSLLGFVHPDEQASAKHDLGDVLENRSVHGSVTRVRFCRLSRVRRMLGHDGPPAAWPDANKIAVDSNYMAVDIVINWAAEGLVLCFIHAIVDLNPINDNDEVNKTDWTNWCGTPLMNLDQIQLLYQRLLSCAPQTGNMQRVFQILANHQDRPLLISWPPDQGQGPTGRDFSRLVENVQIGSGLPNSNDAKTSCTRRYKATQDIATASGGDVESVFIPHGTVIFACHKFTPAPPRSATLPVPYANNNYAQSPYYEQGSSFSLPPLSSPGQYPYMPSQSSPQQPVTSPYSPQRWPSTNEYGQWPSGSPSQPLSSLPPSVSNVRSGSYQPSAAPQQPPANGPQQPWPSSPSFLGPSEGAGSASGYGYGPPPSDGGSPGAEVVPPPRRRVSPSGVRDPVIPNARTTHAHSREGGNRPAGVLQCSSCKTTTSPEWRKGPSGRKELCNACGLRYARSRAKREGHSLSGRRRKDKSGISKAVTMREASATPPKSASASPSYATLRRAYDDGVFSAASPAGSASGSDIYVPPGGPSHHHPHNTLSDHQHQHQSTASPSPPSSAVNFVHYSPDGGPGHGHSPNSAQGPGGHGQRSPYATSPASFYSAPSPLSHPPVLHSPVPPSPQHAPHSLSSSISNTRVDHHHGGAYGGEQLPRLERGLHMDRDRVGGHENGSPLPPSPRLGATLAPASFERDRQLPLPPTPLTAEPRPARRSILTQQ</sequence>
<feature type="compositionally biased region" description="Low complexity" evidence="7">
    <location>
        <begin position="309"/>
        <end position="341"/>
    </location>
</feature>
<evidence type="ECO:0000256" key="4">
    <source>
        <dbReference type="ARBA" id="ARBA00023015"/>
    </source>
</evidence>
<feature type="compositionally biased region" description="Basic residues" evidence="7">
    <location>
        <begin position="502"/>
        <end position="518"/>
    </location>
</feature>
<feature type="region of interest" description="Disordered" evidence="7">
    <location>
        <begin position="558"/>
        <end position="762"/>
    </location>
</feature>
<keyword evidence="3" id="KW-0862">Zinc</keyword>
<feature type="region of interest" description="Disordered" evidence="7">
    <location>
        <begin position="502"/>
        <end position="545"/>
    </location>
</feature>
<dbReference type="InterPro" id="IPR035965">
    <property type="entry name" value="PAS-like_dom_sf"/>
</dbReference>
<dbReference type="PROSITE" id="PS50112">
    <property type="entry name" value="PAS"/>
    <property type="match status" value="1"/>
</dbReference>
<evidence type="ECO:0000256" key="6">
    <source>
        <dbReference type="PROSITE-ProRule" id="PRU00094"/>
    </source>
</evidence>
<evidence type="ECO:0000259" key="8">
    <source>
        <dbReference type="PROSITE" id="PS50112"/>
    </source>
</evidence>
<accession>A0ABR3JGA3</accession>
<evidence type="ECO:0000256" key="5">
    <source>
        <dbReference type="ARBA" id="ARBA00023163"/>
    </source>
</evidence>
<evidence type="ECO:0000256" key="7">
    <source>
        <dbReference type="SAM" id="MobiDB-lite"/>
    </source>
</evidence>
<name>A0ABR3JGA3_9AGAR</name>
<dbReference type="Gene3D" id="3.30.450.20">
    <property type="entry name" value="PAS domain"/>
    <property type="match status" value="1"/>
</dbReference>
<feature type="compositionally biased region" description="Low complexity" evidence="7">
    <location>
        <begin position="353"/>
        <end position="369"/>
    </location>
</feature>
<feature type="compositionally biased region" description="Polar residues" evidence="7">
    <location>
        <begin position="469"/>
        <end position="479"/>
    </location>
</feature>
<dbReference type="PANTHER" id="PTHR47172:SF24">
    <property type="entry name" value="GATA ZINC FINGER DOMAIN-CONTAINING PROTEIN 14-RELATED"/>
    <property type="match status" value="1"/>
</dbReference>
<dbReference type="PROSITE" id="PS00344">
    <property type="entry name" value="GATA_ZN_FINGER_1"/>
    <property type="match status" value="1"/>
</dbReference>
<evidence type="ECO:0000259" key="9">
    <source>
        <dbReference type="PROSITE" id="PS50114"/>
    </source>
</evidence>
<dbReference type="Gene3D" id="3.30.50.10">
    <property type="entry name" value="Erythroid Transcription Factor GATA-1, subunit A"/>
    <property type="match status" value="1"/>
</dbReference>
<dbReference type="InterPro" id="IPR013088">
    <property type="entry name" value="Znf_NHR/GATA"/>
</dbReference>
<evidence type="ECO:0000256" key="1">
    <source>
        <dbReference type="ARBA" id="ARBA00022723"/>
    </source>
</evidence>
<comment type="caution">
    <text evidence="10">The sequence shown here is derived from an EMBL/GenBank/DDBJ whole genome shotgun (WGS) entry which is preliminary data.</text>
</comment>
<feature type="region of interest" description="Disordered" evidence="7">
    <location>
        <begin position="309"/>
        <end position="488"/>
    </location>
</feature>
<dbReference type="CDD" id="cd00202">
    <property type="entry name" value="ZnF_GATA"/>
    <property type="match status" value="1"/>
</dbReference>
<dbReference type="PANTHER" id="PTHR47172">
    <property type="entry name" value="OS01G0976800 PROTEIN"/>
    <property type="match status" value="1"/>
</dbReference>
<dbReference type="Proteomes" id="UP001556367">
    <property type="component" value="Unassembled WGS sequence"/>
</dbReference>
<dbReference type="InterPro" id="IPR000679">
    <property type="entry name" value="Znf_GATA"/>
</dbReference>
<dbReference type="Pfam" id="PF00320">
    <property type="entry name" value="GATA"/>
    <property type="match status" value="1"/>
</dbReference>
<feature type="domain" description="GATA-type" evidence="9">
    <location>
        <begin position="468"/>
        <end position="506"/>
    </location>
</feature>
<evidence type="ECO:0000256" key="3">
    <source>
        <dbReference type="ARBA" id="ARBA00022833"/>
    </source>
</evidence>
<dbReference type="SMART" id="SM00401">
    <property type="entry name" value="ZnF_GATA"/>
    <property type="match status" value="1"/>
</dbReference>
<keyword evidence="4" id="KW-0805">Transcription regulation</keyword>
<protein>
    <recommendedName>
        <fullName evidence="12">GATA-type domain-containing protein</fullName>
    </recommendedName>
</protein>
<keyword evidence="5" id="KW-0804">Transcription</keyword>
<evidence type="ECO:0008006" key="12">
    <source>
        <dbReference type="Google" id="ProtNLM"/>
    </source>
</evidence>
<dbReference type="PROSITE" id="PS50114">
    <property type="entry name" value="GATA_ZN_FINGER_2"/>
    <property type="match status" value="1"/>
</dbReference>
<gene>
    <name evidence="10" type="ORF">HGRIS_003755</name>
</gene>
<feature type="compositionally biased region" description="Low complexity" evidence="7">
    <location>
        <begin position="531"/>
        <end position="545"/>
    </location>
</feature>
<evidence type="ECO:0000313" key="10">
    <source>
        <dbReference type="EMBL" id="KAL0954809.1"/>
    </source>
</evidence>
<keyword evidence="1" id="KW-0479">Metal-binding</keyword>
<feature type="compositionally biased region" description="Low complexity" evidence="7">
    <location>
        <begin position="650"/>
        <end position="661"/>
    </location>
</feature>
<evidence type="ECO:0000313" key="11">
    <source>
        <dbReference type="Proteomes" id="UP001556367"/>
    </source>
</evidence>
<organism evidence="10 11">
    <name type="scientific">Hohenbuehelia grisea</name>
    <dbReference type="NCBI Taxonomy" id="104357"/>
    <lineage>
        <taxon>Eukaryota</taxon>
        <taxon>Fungi</taxon>
        <taxon>Dikarya</taxon>
        <taxon>Basidiomycota</taxon>
        <taxon>Agaricomycotina</taxon>
        <taxon>Agaricomycetes</taxon>
        <taxon>Agaricomycetidae</taxon>
        <taxon>Agaricales</taxon>
        <taxon>Pleurotineae</taxon>
        <taxon>Pleurotaceae</taxon>
        <taxon>Hohenbuehelia</taxon>
    </lineage>
</organism>
<keyword evidence="11" id="KW-1185">Reference proteome</keyword>
<feature type="domain" description="PAS" evidence="8">
    <location>
        <begin position="24"/>
        <end position="77"/>
    </location>
</feature>
<feature type="compositionally biased region" description="Low complexity" evidence="7">
    <location>
        <begin position="611"/>
        <end position="626"/>
    </location>
</feature>
<proteinExistence type="predicted"/>
<evidence type="ECO:0000256" key="2">
    <source>
        <dbReference type="ARBA" id="ARBA00022771"/>
    </source>
</evidence>
<dbReference type="SUPFAM" id="SSF57716">
    <property type="entry name" value="Glucocorticoid receptor-like (DNA-binding domain)"/>
    <property type="match status" value="1"/>
</dbReference>
<dbReference type="SUPFAM" id="SSF55785">
    <property type="entry name" value="PYP-like sensor domain (PAS domain)"/>
    <property type="match status" value="1"/>
</dbReference>
<feature type="compositionally biased region" description="Low complexity" evidence="7">
    <location>
        <begin position="558"/>
        <end position="569"/>
    </location>
</feature>
<reference evidence="11" key="1">
    <citation type="submission" date="2024-06" db="EMBL/GenBank/DDBJ databases">
        <title>Multi-omics analyses provide insights into the biosynthesis of the anticancer antibiotic pleurotin in Hohenbuehelia grisea.</title>
        <authorList>
            <person name="Weaver J.A."/>
            <person name="Alberti F."/>
        </authorList>
    </citation>
    <scope>NUCLEOTIDE SEQUENCE [LARGE SCALE GENOMIC DNA]</scope>
    <source>
        <strain evidence="11">T-177</strain>
    </source>
</reference>